<dbReference type="AlphaFoldDB" id="A8ZMI8"/>
<proteinExistence type="predicted"/>
<keyword evidence="1" id="KW-0614">Plasmid</keyword>
<sequence>MTFLAVLRIARKVYNLRKKLWIILDKIITPGSGSLNEQMK</sequence>
<dbReference type="Proteomes" id="UP000000268">
    <property type="component" value="Plasmid pREB3"/>
</dbReference>
<gene>
    <name evidence="1" type="ordered locus">AM1_C0091</name>
</gene>
<keyword evidence="2" id="KW-1185">Reference proteome</keyword>
<evidence type="ECO:0000313" key="1">
    <source>
        <dbReference type="EMBL" id="ABW32399.1"/>
    </source>
</evidence>
<dbReference type="EMBL" id="CP000840">
    <property type="protein sequence ID" value="ABW32399.1"/>
    <property type="molecule type" value="Genomic_DNA"/>
</dbReference>
<evidence type="ECO:0000313" key="2">
    <source>
        <dbReference type="Proteomes" id="UP000000268"/>
    </source>
</evidence>
<dbReference type="HOGENOM" id="CLU_3283158_0_0_3"/>
<organism evidence="1 2">
    <name type="scientific">Acaryochloris marina (strain MBIC 11017)</name>
    <dbReference type="NCBI Taxonomy" id="329726"/>
    <lineage>
        <taxon>Bacteria</taxon>
        <taxon>Bacillati</taxon>
        <taxon>Cyanobacteriota</taxon>
        <taxon>Cyanophyceae</taxon>
        <taxon>Acaryochloridales</taxon>
        <taxon>Acaryochloridaceae</taxon>
        <taxon>Acaryochloris</taxon>
    </lineage>
</organism>
<protein>
    <submittedName>
        <fullName evidence="1">Uncharacterized protein</fullName>
    </submittedName>
</protein>
<geneLocation type="plasmid" evidence="1 2">
    <name>pREB3</name>
</geneLocation>
<reference evidence="1 2" key="1">
    <citation type="journal article" date="2008" name="Proc. Natl. Acad. Sci. U.S.A.">
        <title>Niche adaptation and genome expansion in the chlorophyll d-producing cyanobacterium Acaryochloris marina.</title>
        <authorList>
            <person name="Swingley W.D."/>
            <person name="Chen M."/>
            <person name="Cheung P.C."/>
            <person name="Conrad A.L."/>
            <person name="Dejesa L.C."/>
            <person name="Hao J."/>
            <person name="Honchak B.M."/>
            <person name="Karbach L.E."/>
            <person name="Kurdoglu A."/>
            <person name="Lahiri S."/>
            <person name="Mastrian S.D."/>
            <person name="Miyashita H."/>
            <person name="Page L."/>
            <person name="Ramakrishna P."/>
            <person name="Satoh S."/>
            <person name="Sattley W.M."/>
            <person name="Shimada Y."/>
            <person name="Taylor H.L."/>
            <person name="Tomo T."/>
            <person name="Tsuchiya T."/>
            <person name="Wang Z.T."/>
            <person name="Raymond J."/>
            <person name="Mimuro M."/>
            <person name="Blankenship R.E."/>
            <person name="Touchman J.W."/>
        </authorList>
    </citation>
    <scope>NUCLEOTIDE SEQUENCE [LARGE SCALE GENOMIC DNA]</scope>
    <source>
        <strain evidence="2">MBIC 11017</strain>
        <plasmid evidence="2">Plasmid pREB3</plasmid>
    </source>
</reference>
<dbReference type="KEGG" id="amr:AM1_C0091"/>
<name>A8ZMI8_ACAM1</name>
<accession>A8ZMI8</accession>